<dbReference type="EMBL" id="SRRZ01000177">
    <property type="protein sequence ID" value="NQE38082.1"/>
    <property type="molecule type" value="Genomic_DNA"/>
</dbReference>
<comment type="caution">
    <text evidence="1">The sequence shown here is derived from an EMBL/GenBank/DDBJ whole genome shotgun (WGS) entry which is preliminary data.</text>
</comment>
<sequence length="193" mass="22122">MRFKKIFSLSRSYHWRSQPAKCKPNFLKCQRVRDRFGILDLGLNKDIAGDGTDPGNLVLDAETGFFYLNTAFEALKMVENPVSLVLMGKSRSNSTIERTMNIAIERTAYGQLLAKSQPKPILNEEDNDLALAEVDFLMSKEELTVEEETLLSLWGLLIEEYESKYPDREVTPRHILLLDGRIFLMLILVCLFD</sequence>
<accession>A0ABX2D610</accession>
<keyword evidence="2" id="KW-1185">Reference proteome</keyword>
<name>A0ABX2D610_9CYAN</name>
<organism evidence="1 2">
    <name type="scientific">Microcoleus asticus IPMA8</name>
    <dbReference type="NCBI Taxonomy" id="2563858"/>
    <lineage>
        <taxon>Bacteria</taxon>
        <taxon>Bacillati</taxon>
        <taxon>Cyanobacteriota</taxon>
        <taxon>Cyanophyceae</taxon>
        <taxon>Oscillatoriophycideae</taxon>
        <taxon>Oscillatoriales</taxon>
        <taxon>Microcoleaceae</taxon>
        <taxon>Microcoleus</taxon>
        <taxon>Microcoleus asticus</taxon>
    </lineage>
</organism>
<proteinExistence type="predicted"/>
<reference evidence="1 2" key="1">
    <citation type="journal article" date="2020" name="Sci. Rep.">
        <title>A novel cyanobacterial geosmin producer, revising GeoA distribution and dispersion patterns in Bacteria.</title>
        <authorList>
            <person name="Churro C."/>
            <person name="Semedo-Aguiar A.P."/>
            <person name="Silva A.D."/>
            <person name="Pereira-Leal J.B."/>
            <person name="Leite R.B."/>
        </authorList>
    </citation>
    <scope>NUCLEOTIDE SEQUENCE [LARGE SCALE GENOMIC DNA]</scope>
    <source>
        <strain evidence="1 2">IPMA8</strain>
    </source>
</reference>
<protein>
    <submittedName>
        <fullName evidence="1">Uncharacterized protein</fullName>
    </submittedName>
</protein>
<dbReference type="Proteomes" id="UP000702425">
    <property type="component" value="Unassembled WGS sequence"/>
</dbReference>
<gene>
    <name evidence="1" type="ORF">E5S67_05865</name>
</gene>
<evidence type="ECO:0000313" key="2">
    <source>
        <dbReference type="Proteomes" id="UP000702425"/>
    </source>
</evidence>
<evidence type="ECO:0000313" key="1">
    <source>
        <dbReference type="EMBL" id="NQE38082.1"/>
    </source>
</evidence>